<dbReference type="RefSeq" id="WP_005628879.1">
    <property type="nucleotide sequence ID" value="NZ_AMRA01000085.1"/>
</dbReference>
<comment type="caution">
    <text evidence="1">The sequence shown here is derived from an EMBL/GenBank/DDBJ whole genome shotgun (WGS) entry which is preliminary data.</text>
</comment>
<evidence type="ECO:0000313" key="1">
    <source>
        <dbReference type="EMBL" id="EKF22974.1"/>
    </source>
</evidence>
<dbReference type="PATRIC" id="fig|1122247.3.peg.2855"/>
<dbReference type="AlphaFoldDB" id="K5BJE5"/>
<name>K5BJE5_MYCHD</name>
<dbReference type="EMBL" id="AMRA01000085">
    <property type="protein sequence ID" value="EKF22974.1"/>
    <property type="molecule type" value="Genomic_DNA"/>
</dbReference>
<gene>
    <name evidence="1" type="ORF">C731_2977</name>
</gene>
<evidence type="ECO:0000313" key="2">
    <source>
        <dbReference type="Proteomes" id="UP000006265"/>
    </source>
</evidence>
<sequence length="61" mass="6773">MSGTVVHTYIHHPELCKVDNLPSGAVTVVLGTVSVLFDDADEARKFVNALWEKVHNLKKEI</sequence>
<keyword evidence="2" id="KW-1185">Reference proteome</keyword>
<dbReference type="STRING" id="1122247.GCA_000379865_01628"/>
<accession>K5BJE5</accession>
<organism evidence="1 2">
    <name type="scientific">Mycolicibacterium hassiacum (strain DSM 44199 / CIP 105218 / JCM 12690 / 3849)</name>
    <name type="common">Mycobacterium hassiacum</name>
    <dbReference type="NCBI Taxonomy" id="1122247"/>
    <lineage>
        <taxon>Bacteria</taxon>
        <taxon>Bacillati</taxon>
        <taxon>Actinomycetota</taxon>
        <taxon>Actinomycetes</taxon>
        <taxon>Mycobacteriales</taxon>
        <taxon>Mycobacteriaceae</taxon>
        <taxon>Mycolicibacterium</taxon>
    </lineage>
</organism>
<dbReference type="Proteomes" id="UP000006265">
    <property type="component" value="Unassembled WGS sequence"/>
</dbReference>
<reference evidence="1 2" key="1">
    <citation type="journal article" date="2012" name="J. Bacteriol.">
        <title>Genome sequence of Mycobacterium hassiacum DSM 44199, a rare source of heat-stable mycobacterial proteins.</title>
        <authorList>
            <person name="Tiago I."/>
            <person name="Maranha A."/>
            <person name="Mendes V."/>
            <person name="Alarico S."/>
            <person name="Moynihan P.J."/>
            <person name="Clarke A.J."/>
            <person name="Macedo-Ribeiro S."/>
            <person name="Pereira P.J."/>
            <person name="Empadinhas N."/>
        </authorList>
    </citation>
    <scope>NUCLEOTIDE SEQUENCE [LARGE SCALE GENOMIC DNA]</scope>
    <source>
        <strain evidence="2">DSM 44199 / CIP 105218 / JCM 12690 / 3849</strain>
    </source>
</reference>
<proteinExistence type="predicted"/>
<protein>
    <submittedName>
        <fullName evidence="1">Uncharacterized protein</fullName>
    </submittedName>
</protein>